<dbReference type="EMBL" id="VSSQ01073754">
    <property type="protein sequence ID" value="MPN24792.1"/>
    <property type="molecule type" value="Genomic_DNA"/>
</dbReference>
<accession>A0A645GFI2</accession>
<proteinExistence type="predicted"/>
<name>A0A645GFI2_9ZZZZ</name>
<organism evidence="1">
    <name type="scientific">bioreactor metagenome</name>
    <dbReference type="NCBI Taxonomy" id="1076179"/>
    <lineage>
        <taxon>unclassified sequences</taxon>
        <taxon>metagenomes</taxon>
        <taxon>ecological metagenomes</taxon>
    </lineage>
</organism>
<evidence type="ECO:0000313" key="1">
    <source>
        <dbReference type="EMBL" id="MPN24792.1"/>
    </source>
</evidence>
<reference evidence="1" key="1">
    <citation type="submission" date="2019-08" db="EMBL/GenBank/DDBJ databases">
        <authorList>
            <person name="Kucharzyk K."/>
            <person name="Murdoch R.W."/>
            <person name="Higgins S."/>
            <person name="Loffler F."/>
        </authorList>
    </citation>
    <scope>NUCLEOTIDE SEQUENCE</scope>
</reference>
<sequence length="136" mass="14855">MTSSISLKPKATATDSPAIGTRTRRAITAAVSWTRLFRIELKVTDPPRMTNAKGVAMLAISPKNFSMMEGSLTPKMTSTKAETAPMMIGLPMIPLRTFLRLGLEPLKYSKAMTERVLISGTTTPTRIEATPRLFSP</sequence>
<dbReference type="AlphaFoldDB" id="A0A645GFI2"/>
<gene>
    <name evidence="1" type="ORF">SDC9_172194</name>
</gene>
<comment type="caution">
    <text evidence="1">The sequence shown here is derived from an EMBL/GenBank/DDBJ whole genome shotgun (WGS) entry which is preliminary data.</text>
</comment>
<protein>
    <submittedName>
        <fullName evidence="1">Uncharacterized protein</fullName>
    </submittedName>
</protein>